<sequence>MFELGEGGGPPVRAAVPGSPGAHTAARAKGGPPGWPDRVPPPGVRGWEPAAVAWLLDLCPPEYRSHAVLRRHPVALAWLADHHVAAQVEAMRRAYRTVRVDLGEALPTATVTAVLVCLEHEGLRLRAAQRGIALIREVLDGRVFIERL</sequence>
<dbReference type="RefSeq" id="WP_338752081.1">
    <property type="nucleotide sequence ID" value="NZ_CP144913.1"/>
</dbReference>
<feature type="compositionally biased region" description="Low complexity" evidence="1">
    <location>
        <begin position="11"/>
        <end position="22"/>
    </location>
</feature>
<feature type="region of interest" description="Disordered" evidence="1">
    <location>
        <begin position="1"/>
        <end position="40"/>
    </location>
</feature>
<proteinExistence type="predicted"/>
<gene>
    <name evidence="2" type="ORF">V1351_07080</name>
</gene>
<feature type="compositionally biased region" description="Gly residues" evidence="1">
    <location>
        <begin position="1"/>
        <end position="10"/>
    </location>
</feature>
<protein>
    <submittedName>
        <fullName evidence="2">Uncharacterized protein</fullName>
    </submittedName>
</protein>
<keyword evidence="3" id="KW-1185">Reference proteome</keyword>
<accession>A0ABZ2MLQ2</accession>
<evidence type="ECO:0000313" key="2">
    <source>
        <dbReference type="EMBL" id="WXB77834.1"/>
    </source>
</evidence>
<evidence type="ECO:0000256" key="1">
    <source>
        <dbReference type="SAM" id="MobiDB-lite"/>
    </source>
</evidence>
<name>A0ABZ2MLQ2_9MICO</name>
<evidence type="ECO:0000313" key="3">
    <source>
        <dbReference type="Proteomes" id="UP001382727"/>
    </source>
</evidence>
<organism evidence="2 3">
    <name type="scientific">Janibacter alittae</name>
    <dbReference type="NCBI Taxonomy" id="3115209"/>
    <lineage>
        <taxon>Bacteria</taxon>
        <taxon>Bacillati</taxon>
        <taxon>Actinomycetota</taxon>
        <taxon>Actinomycetes</taxon>
        <taxon>Micrococcales</taxon>
        <taxon>Intrasporangiaceae</taxon>
        <taxon>Janibacter</taxon>
    </lineage>
</organism>
<dbReference type="EMBL" id="CP144913">
    <property type="protein sequence ID" value="WXB77834.1"/>
    <property type="molecule type" value="Genomic_DNA"/>
</dbReference>
<reference evidence="2 3" key="1">
    <citation type="submission" date="2024-02" db="EMBL/GenBank/DDBJ databases">
        <title>Janibacter sp. nov., isolated from gut of marine sandworm.</title>
        <authorList>
            <person name="Kim B."/>
            <person name="Jun M.O."/>
            <person name="Shin N.-R."/>
        </authorList>
    </citation>
    <scope>NUCLEOTIDE SEQUENCE [LARGE SCALE GENOMIC DNA]</scope>
    <source>
        <strain evidence="2 3">A1S7</strain>
    </source>
</reference>
<dbReference type="Proteomes" id="UP001382727">
    <property type="component" value="Chromosome"/>
</dbReference>